<dbReference type="PANTHER" id="PTHR42953:SF1">
    <property type="entry name" value="METAL-BINDING PROTEIN HI_0362-RELATED"/>
    <property type="match status" value="1"/>
</dbReference>
<protein>
    <submittedName>
        <fullName evidence="7">ABC-type metal ion transport system, periplasmic component/surface adhesin</fullName>
    </submittedName>
</protein>
<dbReference type="KEGG" id="cmp:Cha6605_1006"/>
<dbReference type="GO" id="GO:0046872">
    <property type="term" value="F:metal ion binding"/>
    <property type="evidence" value="ECO:0007669"/>
    <property type="project" value="UniProtKB-KW"/>
</dbReference>
<reference evidence="7 8" key="1">
    <citation type="submission" date="2012-05" db="EMBL/GenBank/DDBJ databases">
        <title>Finished chromosome of genome of Chamaesiphon sp. PCC 6605.</title>
        <authorList>
            <consortium name="US DOE Joint Genome Institute"/>
            <person name="Gugger M."/>
            <person name="Coursin T."/>
            <person name="Rippka R."/>
            <person name="Tandeau De Marsac N."/>
            <person name="Huntemann M."/>
            <person name="Wei C.-L."/>
            <person name="Han J."/>
            <person name="Detter J.C."/>
            <person name="Han C."/>
            <person name="Tapia R."/>
            <person name="Chen A."/>
            <person name="Kyrpides N."/>
            <person name="Mavromatis K."/>
            <person name="Markowitz V."/>
            <person name="Szeto E."/>
            <person name="Ivanova N."/>
            <person name="Pagani I."/>
            <person name="Pati A."/>
            <person name="Goodwin L."/>
            <person name="Nordberg H.P."/>
            <person name="Cantor M.N."/>
            <person name="Hua S.X."/>
            <person name="Woyke T."/>
            <person name="Kerfeld C.A."/>
        </authorList>
    </citation>
    <scope>NUCLEOTIDE SEQUENCE [LARGE SCALE GENOMIC DNA]</scope>
    <source>
        <strain evidence="8">ATCC 27169 / PCC 6605</strain>
    </source>
</reference>
<dbReference type="OrthoDB" id="9793396at2"/>
<evidence type="ECO:0000256" key="2">
    <source>
        <dbReference type="ARBA" id="ARBA00022448"/>
    </source>
</evidence>
<dbReference type="GO" id="GO:0007155">
    <property type="term" value="P:cell adhesion"/>
    <property type="evidence" value="ECO:0007669"/>
    <property type="project" value="InterPro"/>
</dbReference>
<evidence type="ECO:0000256" key="3">
    <source>
        <dbReference type="ARBA" id="ARBA00022723"/>
    </source>
</evidence>
<evidence type="ECO:0000313" key="7">
    <source>
        <dbReference type="EMBL" id="AFY92245.1"/>
    </source>
</evidence>
<organism evidence="7 8">
    <name type="scientific">Chamaesiphon minutus (strain ATCC 27169 / PCC 6605)</name>
    <dbReference type="NCBI Taxonomy" id="1173020"/>
    <lineage>
        <taxon>Bacteria</taxon>
        <taxon>Bacillati</taxon>
        <taxon>Cyanobacteriota</taxon>
        <taxon>Cyanophyceae</taxon>
        <taxon>Gomontiellales</taxon>
        <taxon>Chamaesiphonaceae</taxon>
        <taxon>Chamaesiphon</taxon>
    </lineage>
</organism>
<comment type="similarity">
    <text evidence="5">Belongs to the bacterial solute-binding protein 9 family.</text>
</comment>
<dbReference type="GO" id="GO:0030001">
    <property type="term" value="P:metal ion transport"/>
    <property type="evidence" value="ECO:0007669"/>
    <property type="project" value="InterPro"/>
</dbReference>
<dbReference type="InterPro" id="IPR006127">
    <property type="entry name" value="ZnuA-like"/>
</dbReference>
<comment type="subcellular location">
    <subcellularLocation>
        <location evidence="1">Cell envelope</location>
    </subcellularLocation>
</comment>
<evidence type="ECO:0000313" key="8">
    <source>
        <dbReference type="Proteomes" id="UP000010366"/>
    </source>
</evidence>
<dbReference type="Proteomes" id="UP000010366">
    <property type="component" value="Chromosome"/>
</dbReference>
<evidence type="ECO:0000256" key="5">
    <source>
        <dbReference type="RuleBase" id="RU003512"/>
    </source>
</evidence>
<keyword evidence="4" id="KW-0732">Signal</keyword>
<dbReference type="PANTHER" id="PTHR42953">
    <property type="entry name" value="HIGH-AFFINITY ZINC UPTAKE SYSTEM PROTEIN ZNUA-RELATED"/>
    <property type="match status" value="1"/>
</dbReference>
<proteinExistence type="inferred from homology"/>
<dbReference type="RefSeq" id="WP_015158435.1">
    <property type="nucleotide sequence ID" value="NC_019697.1"/>
</dbReference>
<sequence length="346" mass="37133">MTIANINPRRSNSKQPLRHNWLVSSILAIGLITGCTSPNKQPTDAASPTASETPTTTTAANTDSSPKVVVTNTVLCDLTKQIAASTVNVVCLLAAGSDPHVYKLTPEARQSIEKAQLVLYGGYDFEPELIKAIKATSNPAPKIAVHEVAVPKPQQFEEHGKSTADPHVWHNAQHGSKMAETIAANLEKLVPAQAATYKQNTQKLTSEIGQLDTWIKSQINTIPAAKKVLFTTHDALGYYSTAYGIPVDALEGLSTEEKPNAARAKEMVGKIKKVQVPTIFAELTLNPKLLTAIAKEANVKVAKQELYVDGLGEAGSLGETYQKMLVSNTKTIVEGLGGKYTPFPVK</sequence>
<dbReference type="HOGENOM" id="CLU_016838_1_1_3"/>
<name>K9UBN9_CHAP6</name>
<dbReference type="eggNOG" id="COG0803">
    <property type="taxonomic scope" value="Bacteria"/>
</dbReference>
<evidence type="ECO:0000256" key="4">
    <source>
        <dbReference type="ARBA" id="ARBA00022729"/>
    </source>
</evidence>
<dbReference type="PATRIC" id="fig|1173020.3.peg.1172"/>
<dbReference type="PRINTS" id="PR00690">
    <property type="entry name" value="ADHESNFAMILY"/>
</dbReference>
<dbReference type="InterPro" id="IPR006129">
    <property type="entry name" value="AdhesinB"/>
</dbReference>
<evidence type="ECO:0000256" key="6">
    <source>
        <dbReference type="SAM" id="MobiDB-lite"/>
    </source>
</evidence>
<dbReference type="GO" id="GO:0030313">
    <property type="term" value="C:cell envelope"/>
    <property type="evidence" value="ECO:0007669"/>
    <property type="project" value="UniProtKB-SubCell"/>
</dbReference>
<dbReference type="Gene3D" id="3.40.50.1980">
    <property type="entry name" value="Nitrogenase molybdenum iron protein domain"/>
    <property type="match status" value="2"/>
</dbReference>
<dbReference type="InterPro" id="IPR050492">
    <property type="entry name" value="Bact_metal-bind_prot9"/>
</dbReference>
<dbReference type="PRINTS" id="PR00691">
    <property type="entry name" value="ADHESINB"/>
</dbReference>
<gene>
    <name evidence="7" type="ORF">Cha6605_1006</name>
</gene>
<dbReference type="InterPro" id="IPR006128">
    <property type="entry name" value="Lipoprotein_PsaA-like"/>
</dbReference>
<evidence type="ECO:0000256" key="1">
    <source>
        <dbReference type="ARBA" id="ARBA00004196"/>
    </source>
</evidence>
<keyword evidence="2 5" id="KW-0813">Transport</keyword>
<keyword evidence="3" id="KW-0479">Metal-binding</keyword>
<dbReference type="AlphaFoldDB" id="K9UBN9"/>
<dbReference type="SUPFAM" id="SSF53807">
    <property type="entry name" value="Helical backbone' metal receptor"/>
    <property type="match status" value="1"/>
</dbReference>
<dbReference type="EMBL" id="CP003600">
    <property type="protein sequence ID" value="AFY92245.1"/>
    <property type="molecule type" value="Genomic_DNA"/>
</dbReference>
<dbReference type="Pfam" id="PF01297">
    <property type="entry name" value="ZnuA"/>
    <property type="match status" value="1"/>
</dbReference>
<feature type="compositionally biased region" description="Low complexity" evidence="6">
    <location>
        <begin position="42"/>
        <end position="64"/>
    </location>
</feature>
<feature type="region of interest" description="Disordered" evidence="6">
    <location>
        <begin position="39"/>
        <end position="64"/>
    </location>
</feature>
<dbReference type="STRING" id="1173020.Cha6605_1006"/>
<keyword evidence="8" id="KW-1185">Reference proteome</keyword>
<accession>K9UBN9</accession>